<dbReference type="InterPro" id="IPR008503">
    <property type="entry name" value="Asp_endopeptidase"/>
</dbReference>
<keyword evidence="5" id="KW-1185">Reference proteome</keyword>
<dbReference type="Pfam" id="PF05618">
    <property type="entry name" value="Zn_protease"/>
    <property type="match status" value="1"/>
</dbReference>
<dbReference type="PANTHER" id="PTHR38037:SF2">
    <property type="entry name" value="ATP-DEPENDENT ZINC PROTEASE DOMAIN-CONTAINING PROTEIN-RELATED"/>
    <property type="match status" value="1"/>
</dbReference>
<feature type="signal peptide" evidence="2">
    <location>
        <begin position="1"/>
        <end position="17"/>
    </location>
</feature>
<protein>
    <submittedName>
        <fullName evidence="4">RimK/LysX family protein</fullName>
    </submittedName>
</protein>
<dbReference type="InterPro" id="IPR021109">
    <property type="entry name" value="Peptidase_aspartic_dom_sf"/>
</dbReference>
<reference evidence="4 5" key="1">
    <citation type="submission" date="2024-02" db="EMBL/GenBank/DDBJ databases">
        <title>Bacteria isolated from the canopy kelp, Nereocystis luetkeana.</title>
        <authorList>
            <person name="Pfister C.A."/>
            <person name="Younker I.T."/>
            <person name="Light S.H."/>
        </authorList>
    </citation>
    <scope>NUCLEOTIDE SEQUENCE [LARGE SCALE GENOMIC DNA]</scope>
    <source>
        <strain evidence="4 5">TI.1.05</strain>
    </source>
</reference>
<dbReference type="PANTHER" id="PTHR38037">
    <property type="entry name" value="ZN_PROTEASE DOMAIN-CONTAINING PROTEIN"/>
    <property type="match status" value="1"/>
</dbReference>
<dbReference type="PROSITE" id="PS51257">
    <property type="entry name" value="PROKAR_LIPOPROTEIN"/>
    <property type="match status" value="1"/>
</dbReference>
<keyword evidence="2" id="KW-0732">Signal</keyword>
<sequence>MFLKRTAIITFTSLFLAAGCISVSSHEEALQIQNTLDERANKITELEASLTELQTDAEKNKSELEATKANLEKAQKEKAALEQQLRKKSASSKKVTATTASKKTNTSDKTVLGQTEWIYVAKAKESFRARIDTGAATSSINAVDIQEFERDGKDWVKFNITHDENGEAEILEARVVRYVKIIQSSDPDQINRRPVIELLVRIGGVSHKSEFTLTDRQHMDYAVLIGRSFIQDVIVVDVSKDYIYPKYQPQDEK</sequence>
<name>A0ABU9GN00_9GAMM</name>
<feature type="chain" id="PRO_5046867505" evidence="2">
    <location>
        <begin position="18"/>
        <end position="253"/>
    </location>
</feature>
<proteinExistence type="predicted"/>
<evidence type="ECO:0000313" key="4">
    <source>
        <dbReference type="EMBL" id="MEL0628692.1"/>
    </source>
</evidence>
<feature type="domain" description="Retropepsin-like aspartic endopeptidase" evidence="3">
    <location>
        <begin position="111"/>
        <end position="246"/>
    </location>
</feature>
<dbReference type="RefSeq" id="WP_341596701.1">
    <property type="nucleotide sequence ID" value="NZ_JBAKAZ010000008.1"/>
</dbReference>
<gene>
    <name evidence="4" type="ORF">V6256_03640</name>
</gene>
<evidence type="ECO:0000256" key="1">
    <source>
        <dbReference type="SAM" id="MobiDB-lite"/>
    </source>
</evidence>
<dbReference type="SUPFAM" id="SSF50630">
    <property type="entry name" value="Acid proteases"/>
    <property type="match status" value="1"/>
</dbReference>
<comment type="caution">
    <text evidence="4">The sequence shown here is derived from an EMBL/GenBank/DDBJ whole genome shotgun (WGS) entry which is preliminary data.</text>
</comment>
<evidence type="ECO:0000259" key="3">
    <source>
        <dbReference type="Pfam" id="PF05618"/>
    </source>
</evidence>
<organism evidence="4 5">
    <name type="scientific">Psychromonas aquatilis</name>
    <dbReference type="NCBI Taxonomy" id="2005072"/>
    <lineage>
        <taxon>Bacteria</taxon>
        <taxon>Pseudomonadati</taxon>
        <taxon>Pseudomonadota</taxon>
        <taxon>Gammaproteobacteria</taxon>
        <taxon>Alteromonadales</taxon>
        <taxon>Psychromonadaceae</taxon>
        <taxon>Psychromonas</taxon>
    </lineage>
</organism>
<evidence type="ECO:0000256" key="2">
    <source>
        <dbReference type="SAM" id="SignalP"/>
    </source>
</evidence>
<feature type="region of interest" description="Disordered" evidence="1">
    <location>
        <begin position="82"/>
        <end position="105"/>
    </location>
</feature>
<accession>A0ABU9GN00</accession>
<feature type="compositionally biased region" description="Low complexity" evidence="1">
    <location>
        <begin position="92"/>
        <end position="105"/>
    </location>
</feature>
<dbReference type="EMBL" id="JBAKAZ010000008">
    <property type="protein sequence ID" value="MEL0628692.1"/>
    <property type="molecule type" value="Genomic_DNA"/>
</dbReference>
<evidence type="ECO:0000313" key="5">
    <source>
        <dbReference type="Proteomes" id="UP001369082"/>
    </source>
</evidence>
<dbReference type="Proteomes" id="UP001369082">
    <property type="component" value="Unassembled WGS sequence"/>
</dbReference>
<dbReference type="Gene3D" id="2.40.70.10">
    <property type="entry name" value="Acid Proteases"/>
    <property type="match status" value="1"/>
</dbReference>